<dbReference type="AlphaFoldDB" id="A0A2P2NK80"/>
<dbReference type="EMBL" id="GGEC01062414">
    <property type="protein sequence ID" value="MBX42898.1"/>
    <property type="molecule type" value="Transcribed_RNA"/>
</dbReference>
<organism evidence="1">
    <name type="scientific">Rhizophora mucronata</name>
    <name type="common">Asiatic mangrove</name>
    <dbReference type="NCBI Taxonomy" id="61149"/>
    <lineage>
        <taxon>Eukaryota</taxon>
        <taxon>Viridiplantae</taxon>
        <taxon>Streptophyta</taxon>
        <taxon>Embryophyta</taxon>
        <taxon>Tracheophyta</taxon>
        <taxon>Spermatophyta</taxon>
        <taxon>Magnoliopsida</taxon>
        <taxon>eudicotyledons</taxon>
        <taxon>Gunneridae</taxon>
        <taxon>Pentapetalae</taxon>
        <taxon>rosids</taxon>
        <taxon>fabids</taxon>
        <taxon>Malpighiales</taxon>
        <taxon>Rhizophoraceae</taxon>
        <taxon>Rhizophora</taxon>
    </lineage>
</organism>
<accession>A0A2P2NK80</accession>
<sequence>MVERFFGMPIDNYRMWVIVILLIHSLKQYLSLLLGGIPLCYSHEPSLLELQICTQTLILFY</sequence>
<protein>
    <submittedName>
        <fullName evidence="1">Uncharacterized protein</fullName>
    </submittedName>
</protein>
<name>A0A2P2NK80_RHIMU</name>
<reference evidence="1" key="1">
    <citation type="submission" date="2018-02" db="EMBL/GenBank/DDBJ databases">
        <title>Rhizophora mucronata_Transcriptome.</title>
        <authorList>
            <person name="Meera S.P."/>
            <person name="Sreeshan A."/>
            <person name="Augustine A."/>
        </authorList>
    </citation>
    <scope>NUCLEOTIDE SEQUENCE</scope>
    <source>
        <tissue evidence="1">Leaf</tissue>
    </source>
</reference>
<proteinExistence type="predicted"/>
<evidence type="ECO:0000313" key="1">
    <source>
        <dbReference type="EMBL" id="MBX42898.1"/>
    </source>
</evidence>